<evidence type="ECO:0000313" key="3">
    <source>
        <dbReference type="Proteomes" id="UP000245880"/>
    </source>
</evidence>
<evidence type="ECO:0000313" key="2">
    <source>
        <dbReference type="EMBL" id="PWJ56549.1"/>
    </source>
</evidence>
<gene>
    <name evidence="2" type="ORF">CLV98_11143</name>
</gene>
<dbReference type="Proteomes" id="UP000245880">
    <property type="component" value="Unassembled WGS sequence"/>
</dbReference>
<dbReference type="PROSITE" id="PS51352">
    <property type="entry name" value="THIOREDOXIN_2"/>
    <property type="match status" value="1"/>
</dbReference>
<dbReference type="OrthoDB" id="616241at2"/>
<dbReference type="PANTHER" id="PTHR42852">
    <property type="entry name" value="THIOL:DISULFIDE INTERCHANGE PROTEIN DSBE"/>
    <property type="match status" value="1"/>
</dbReference>
<dbReference type="Pfam" id="PF08534">
    <property type="entry name" value="Redoxin"/>
    <property type="match status" value="1"/>
</dbReference>
<dbReference type="PANTHER" id="PTHR42852:SF13">
    <property type="entry name" value="PROTEIN DIPZ"/>
    <property type="match status" value="1"/>
</dbReference>
<dbReference type="Gene3D" id="3.40.30.10">
    <property type="entry name" value="Glutaredoxin"/>
    <property type="match status" value="1"/>
</dbReference>
<sequence length="413" mass="45952">MRFLSFALLVFSMAFIGCSQQKPAEVLQEGVWRGTLHRDSQELPFLFEVKKDADTYSVVVVNGEERLQMDSVYMANDSIHLPMSLFDSEIVAHLEDGVLTGRYNRLENGEIIAYLPFTASQGKDYKFFDTQAAETSQSVAGKWATTISYPDSDKQIAAVGNFVQNGTEVSGSFLTPSGDYRFLTGSLNGDSLYLSNFDGSNAMLFKAAIQADGSLKGAMWTGVRGFRTWEAVRDDQAKLADDTQLTFLKPGASGIDFSFPDAEGNLVSLSDERYKGKVVIVQIMGSWCPTCMDETNFLVPWYRANKDRGVEIIGLAFETSDKPELAFPKITRMKKRLNIDYPVLLAGKNSEEATAKALPMLNKVLYYPTTIYVDRQGKVREIHTGFSGPSTGQFYEAFKEEFKALTDTLLSEK</sequence>
<name>A0A316AGY0_9BACT</name>
<dbReference type="GO" id="GO:0016491">
    <property type="term" value="F:oxidoreductase activity"/>
    <property type="evidence" value="ECO:0007669"/>
    <property type="project" value="InterPro"/>
</dbReference>
<accession>A0A316AGY0</accession>
<dbReference type="EMBL" id="QGDT01000011">
    <property type="protein sequence ID" value="PWJ56549.1"/>
    <property type="molecule type" value="Genomic_DNA"/>
</dbReference>
<dbReference type="InterPro" id="IPR050553">
    <property type="entry name" value="Thioredoxin_ResA/DsbE_sf"/>
</dbReference>
<proteinExistence type="predicted"/>
<feature type="domain" description="Thioredoxin" evidence="1">
    <location>
        <begin position="248"/>
        <end position="407"/>
    </location>
</feature>
<dbReference type="RefSeq" id="WP_109676442.1">
    <property type="nucleotide sequence ID" value="NZ_QGDT01000011.1"/>
</dbReference>
<comment type="caution">
    <text evidence="2">The sequence shown here is derived from an EMBL/GenBank/DDBJ whole genome shotgun (WGS) entry which is preliminary data.</text>
</comment>
<reference evidence="2 3" key="1">
    <citation type="submission" date="2018-03" db="EMBL/GenBank/DDBJ databases">
        <title>Genomic Encyclopedia of Archaeal and Bacterial Type Strains, Phase II (KMG-II): from individual species to whole genera.</title>
        <authorList>
            <person name="Goeker M."/>
        </authorList>
    </citation>
    <scope>NUCLEOTIDE SEQUENCE [LARGE SCALE GENOMIC DNA]</scope>
    <source>
        <strain evidence="2 3">DSM 100346</strain>
    </source>
</reference>
<dbReference type="SUPFAM" id="SSF52833">
    <property type="entry name" value="Thioredoxin-like"/>
    <property type="match status" value="1"/>
</dbReference>
<organism evidence="2 3">
    <name type="scientific">Dyadobacter jejuensis</name>
    <dbReference type="NCBI Taxonomy" id="1082580"/>
    <lineage>
        <taxon>Bacteria</taxon>
        <taxon>Pseudomonadati</taxon>
        <taxon>Bacteroidota</taxon>
        <taxon>Cytophagia</taxon>
        <taxon>Cytophagales</taxon>
        <taxon>Spirosomataceae</taxon>
        <taxon>Dyadobacter</taxon>
    </lineage>
</organism>
<dbReference type="InterPro" id="IPR013740">
    <property type="entry name" value="Redoxin"/>
</dbReference>
<keyword evidence="3" id="KW-1185">Reference proteome</keyword>
<dbReference type="PROSITE" id="PS51257">
    <property type="entry name" value="PROKAR_LIPOPROTEIN"/>
    <property type="match status" value="1"/>
</dbReference>
<evidence type="ECO:0000259" key="1">
    <source>
        <dbReference type="PROSITE" id="PS51352"/>
    </source>
</evidence>
<dbReference type="CDD" id="cd02966">
    <property type="entry name" value="TlpA_like_family"/>
    <property type="match status" value="1"/>
</dbReference>
<dbReference type="AlphaFoldDB" id="A0A316AGY0"/>
<protein>
    <submittedName>
        <fullName evidence="2">Peroxiredoxin</fullName>
    </submittedName>
</protein>
<dbReference type="InterPro" id="IPR036249">
    <property type="entry name" value="Thioredoxin-like_sf"/>
</dbReference>
<dbReference type="InterPro" id="IPR013766">
    <property type="entry name" value="Thioredoxin_domain"/>
</dbReference>